<protein>
    <recommendedName>
        <fullName evidence="8">Steroid 5-alpha reductase C-terminal domain-containing protein</fullName>
    </recommendedName>
</protein>
<dbReference type="PANTHER" id="PTHR12714:SF9">
    <property type="entry name" value="PROTEIN-S-ISOPRENYLCYSTEINE O-METHYLTRANSFERASE"/>
    <property type="match status" value="1"/>
</dbReference>
<proteinExistence type="predicted"/>
<dbReference type="InterPro" id="IPR007318">
    <property type="entry name" value="Phopholipid_MeTrfase"/>
</dbReference>
<dbReference type="EMBL" id="AQHF01000034">
    <property type="protein sequence ID" value="MBE0349129.1"/>
    <property type="molecule type" value="Genomic_DNA"/>
</dbReference>
<feature type="transmembrane region" description="Helical" evidence="5">
    <location>
        <begin position="33"/>
        <end position="52"/>
    </location>
</feature>
<evidence type="ECO:0000256" key="5">
    <source>
        <dbReference type="SAM" id="Phobius"/>
    </source>
</evidence>
<evidence type="ECO:0000256" key="4">
    <source>
        <dbReference type="ARBA" id="ARBA00023136"/>
    </source>
</evidence>
<dbReference type="AlphaFoldDB" id="A0A8I0T8B2"/>
<feature type="transmembrane region" description="Helical" evidence="5">
    <location>
        <begin position="86"/>
        <end position="116"/>
    </location>
</feature>
<organism evidence="6 7">
    <name type="scientific">Pseudoalteromonas peptidolytica F12-50-A1</name>
    <dbReference type="NCBI Taxonomy" id="1315280"/>
    <lineage>
        <taxon>Bacteria</taxon>
        <taxon>Pseudomonadati</taxon>
        <taxon>Pseudomonadota</taxon>
        <taxon>Gammaproteobacteria</taxon>
        <taxon>Alteromonadales</taxon>
        <taxon>Pseudoalteromonadaceae</taxon>
        <taxon>Pseudoalteromonas</taxon>
    </lineage>
</organism>
<accession>A0A8I0T8B2</accession>
<dbReference type="RefSeq" id="WP_147391084.1">
    <property type="nucleotide sequence ID" value="NZ_AQHF01000034.1"/>
</dbReference>
<dbReference type="GO" id="GO:0012505">
    <property type="term" value="C:endomembrane system"/>
    <property type="evidence" value="ECO:0007669"/>
    <property type="project" value="UniProtKB-SubCell"/>
</dbReference>
<evidence type="ECO:0000313" key="6">
    <source>
        <dbReference type="EMBL" id="MBE0349129.1"/>
    </source>
</evidence>
<dbReference type="PANTHER" id="PTHR12714">
    <property type="entry name" value="PROTEIN-S ISOPRENYLCYSTEINE O-METHYLTRANSFERASE"/>
    <property type="match status" value="1"/>
</dbReference>
<gene>
    <name evidence="6" type="ORF">PPEP_b1054</name>
</gene>
<comment type="caution">
    <text evidence="6">The sequence shown here is derived from an EMBL/GenBank/DDBJ whole genome shotgun (WGS) entry which is preliminary data.</text>
</comment>
<keyword evidence="3 5" id="KW-1133">Transmembrane helix</keyword>
<evidence type="ECO:0008006" key="8">
    <source>
        <dbReference type="Google" id="ProtNLM"/>
    </source>
</evidence>
<dbReference type="Gene3D" id="1.20.120.1630">
    <property type="match status" value="1"/>
</dbReference>
<comment type="subcellular location">
    <subcellularLocation>
        <location evidence="1">Endomembrane system</location>
        <topology evidence="1">Multi-pass membrane protein</topology>
    </subcellularLocation>
</comment>
<evidence type="ECO:0000256" key="3">
    <source>
        <dbReference type="ARBA" id="ARBA00022989"/>
    </source>
</evidence>
<keyword evidence="2 5" id="KW-0812">Transmembrane</keyword>
<dbReference type="GO" id="GO:0016740">
    <property type="term" value="F:transferase activity"/>
    <property type="evidence" value="ECO:0007669"/>
    <property type="project" value="UniProtKB-ARBA"/>
</dbReference>
<evidence type="ECO:0000256" key="1">
    <source>
        <dbReference type="ARBA" id="ARBA00004127"/>
    </source>
</evidence>
<keyword evidence="7" id="KW-1185">Reference proteome</keyword>
<dbReference type="Pfam" id="PF04191">
    <property type="entry name" value="PEMT"/>
    <property type="match status" value="1"/>
</dbReference>
<name>A0A8I0T8B2_9GAMM</name>
<evidence type="ECO:0000313" key="7">
    <source>
        <dbReference type="Proteomes" id="UP000660708"/>
    </source>
</evidence>
<evidence type="ECO:0000256" key="2">
    <source>
        <dbReference type="ARBA" id="ARBA00022692"/>
    </source>
</evidence>
<reference evidence="6 7" key="1">
    <citation type="submission" date="2015-06" db="EMBL/GenBank/DDBJ databases">
        <title>Genome sequence of Pseudoalteromonas peptidolytica.</title>
        <authorList>
            <person name="Xie B.-B."/>
            <person name="Rong J.-C."/>
            <person name="Qin Q.-L."/>
            <person name="Zhang Y.-Z."/>
        </authorList>
    </citation>
    <scope>NUCLEOTIDE SEQUENCE [LARGE SCALE GENOMIC DNA]</scope>
    <source>
        <strain evidence="6 7">F12-50-A1</strain>
    </source>
</reference>
<keyword evidence="4 5" id="KW-0472">Membrane</keyword>
<sequence length="148" mass="17031">MKMLLPPFLFLIFIIAMGLICWAAGFPHSFGFPYNLIGISIIGIGFVISMTGKKLFKKLETNIMAFDEPTVLVASGIYKYTRNPMYLGFTIAIFGFAILLGGSFSSFLLTAAFFLITDRWYIPYEERMMHAKFGREYEAYCRKVRRWI</sequence>
<dbReference type="Proteomes" id="UP000660708">
    <property type="component" value="Unassembled WGS sequence"/>
</dbReference>